<organism evidence="1 2">
    <name type="scientific">Photobacterium sp. (strain ATCC 43367)</name>
    <dbReference type="NCBI Taxonomy" id="379097"/>
    <lineage>
        <taxon>Bacteria</taxon>
        <taxon>Pseudomonadati</taxon>
        <taxon>Pseudomonadota</taxon>
        <taxon>Gammaproteobacteria</taxon>
        <taxon>Vibrionales</taxon>
        <taxon>Vibrionaceae</taxon>
        <taxon>Vibrio</taxon>
        <taxon>Vibrio oreintalis group</taxon>
    </lineage>
</organism>
<evidence type="ECO:0000313" key="1">
    <source>
        <dbReference type="EMBL" id="KGY07065.1"/>
    </source>
</evidence>
<proteinExistence type="predicted"/>
<protein>
    <submittedName>
        <fullName evidence="1">Uncharacterized protein</fullName>
    </submittedName>
</protein>
<dbReference type="OrthoDB" id="8910754at2"/>
<comment type="caution">
    <text evidence="1">The sequence shown here is derived from an EMBL/GenBank/DDBJ whole genome shotgun (WGS) entry which is preliminary data.</text>
</comment>
<dbReference type="RefSeq" id="WP_038193005.1">
    <property type="nucleotide sequence ID" value="NZ_JRWP01000055.1"/>
</dbReference>
<dbReference type="Proteomes" id="UP000030451">
    <property type="component" value="Unassembled WGS sequence"/>
</dbReference>
<sequence>MIKSYDKRYHYQNAKELLEKEDECSFRYACLEMRYLIEAHVYERLLHGIEDLPKSVINTWQPNKAIRMLLAFDDLADKDIVVKLLAPDSGEQAEIRYNNIPVKELNKLYNSLGSYLHLPTPKKSLNSNLKKAKVLAFFEKLSRVVETELIIKSVDYRHFYCAECNKPILYTEHYVRNNQSIKCQNEACDIEYGIRMDGDNGSFDGSYIFQCCVCSKPVSVYHSRIADGFEFSCNGCSTDYSFELQIRCHAEAET</sequence>
<reference evidence="1 2" key="1">
    <citation type="submission" date="2014-10" db="EMBL/GenBank/DDBJ databases">
        <title>Genome sequencing of Vibrio sinaloensis T08.</title>
        <authorList>
            <person name="Chan K.-G."/>
            <person name="Mohamad N.I."/>
        </authorList>
    </citation>
    <scope>NUCLEOTIDE SEQUENCE [LARGE SCALE GENOMIC DNA]</scope>
    <source>
        <strain evidence="1 2">T08</strain>
    </source>
</reference>
<accession>A0A0A5HRZ8</accession>
<dbReference type="EMBL" id="JRWP01000055">
    <property type="protein sequence ID" value="KGY07065.1"/>
    <property type="molecule type" value="Genomic_DNA"/>
</dbReference>
<gene>
    <name evidence="1" type="ORF">NM06_19125</name>
</gene>
<name>A0A0A5HRZ8_PHOS4</name>
<evidence type="ECO:0000313" key="2">
    <source>
        <dbReference type="Proteomes" id="UP000030451"/>
    </source>
</evidence>
<dbReference type="AlphaFoldDB" id="A0A0A5HRZ8"/>